<feature type="compositionally biased region" description="Polar residues" evidence="7">
    <location>
        <begin position="1680"/>
        <end position="1691"/>
    </location>
</feature>
<comment type="similarity">
    <text evidence="1">Belongs to the peptidase C48 family.</text>
</comment>
<dbReference type="InterPro" id="IPR038765">
    <property type="entry name" value="Papain-like_cys_pep_sf"/>
</dbReference>
<feature type="compositionally biased region" description="Polar residues" evidence="7">
    <location>
        <begin position="1373"/>
        <end position="1387"/>
    </location>
</feature>
<feature type="compositionally biased region" description="Basic and acidic residues" evidence="7">
    <location>
        <begin position="106"/>
        <end position="121"/>
    </location>
</feature>
<dbReference type="Pfam" id="PF25424">
    <property type="entry name" value="PH_35"/>
    <property type="match status" value="1"/>
</dbReference>
<feature type="region of interest" description="Disordered" evidence="7">
    <location>
        <begin position="1116"/>
        <end position="1135"/>
    </location>
</feature>
<feature type="compositionally biased region" description="Polar residues" evidence="7">
    <location>
        <begin position="1013"/>
        <end position="1024"/>
    </location>
</feature>
<feature type="region of interest" description="Disordered" evidence="7">
    <location>
        <begin position="392"/>
        <end position="660"/>
    </location>
</feature>
<feature type="compositionally biased region" description="Polar residues" evidence="7">
    <location>
        <begin position="1150"/>
        <end position="1161"/>
    </location>
</feature>
<feature type="compositionally biased region" description="Gly residues" evidence="7">
    <location>
        <begin position="613"/>
        <end position="625"/>
    </location>
</feature>
<feature type="region of interest" description="Disordered" evidence="7">
    <location>
        <begin position="312"/>
        <end position="343"/>
    </location>
</feature>
<evidence type="ECO:0000256" key="6">
    <source>
        <dbReference type="SAM" id="Coils"/>
    </source>
</evidence>
<dbReference type="GO" id="GO:0006508">
    <property type="term" value="P:proteolysis"/>
    <property type="evidence" value="ECO:0007669"/>
    <property type="project" value="UniProtKB-KW"/>
</dbReference>
<evidence type="ECO:0000256" key="5">
    <source>
        <dbReference type="ARBA" id="ARBA00022801"/>
    </source>
</evidence>
<dbReference type="EMBL" id="PDLN01000008">
    <property type="protein sequence ID" value="RDW78499.1"/>
    <property type="molecule type" value="Genomic_DNA"/>
</dbReference>
<dbReference type="GO" id="GO:0016926">
    <property type="term" value="P:protein desumoylation"/>
    <property type="evidence" value="ECO:0007669"/>
    <property type="project" value="TreeGrafter"/>
</dbReference>
<feature type="region of interest" description="Disordered" evidence="7">
    <location>
        <begin position="858"/>
        <end position="885"/>
    </location>
</feature>
<reference evidence="9 10" key="1">
    <citation type="journal article" date="2018" name="IMA Fungus">
        <title>IMA Genome-F 9: Draft genome sequence of Annulohypoxylon stygium, Aspergillus mulundensis, Berkeleyomyces basicola (syn. Thielaviopsis basicola), Ceratocystis smalleyi, two Cercospora beticola strains, Coleophoma cylindrospora, Fusarium fracticaudum, Phialophora cf. hyalina, and Morchella septimelata.</title>
        <authorList>
            <person name="Wingfield B.D."/>
            <person name="Bills G.F."/>
            <person name="Dong Y."/>
            <person name="Huang W."/>
            <person name="Nel W.J."/>
            <person name="Swalarsk-Parry B.S."/>
            <person name="Vaghefi N."/>
            <person name="Wilken P.M."/>
            <person name="An Z."/>
            <person name="de Beer Z.W."/>
            <person name="De Vos L."/>
            <person name="Chen L."/>
            <person name="Duong T.A."/>
            <person name="Gao Y."/>
            <person name="Hammerbacher A."/>
            <person name="Kikkert J.R."/>
            <person name="Li Y."/>
            <person name="Li H."/>
            <person name="Li K."/>
            <person name="Li Q."/>
            <person name="Liu X."/>
            <person name="Ma X."/>
            <person name="Naidoo K."/>
            <person name="Pethybridge S.J."/>
            <person name="Sun J."/>
            <person name="Steenkamp E.T."/>
            <person name="van der Nest M.A."/>
            <person name="van Wyk S."/>
            <person name="Wingfield M.J."/>
            <person name="Xiong C."/>
            <person name="Yue Q."/>
            <person name="Zhang X."/>
        </authorList>
    </citation>
    <scope>NUCLEOTIDE SEQUENCE [LARGE SCALE GENOMIC DNA]</scope>
    <source>
        <strain evidence="9 10">BP5796</strain>
    </source>
</reference>
<evidence type="ECO:0000256" key="4">
    <source>
        <dbReference type="ARBA" id="ARBA00022786"/>
    </source>
</evidence>
<proteinExistence type="inferred from homology"/>
<dbReference type="OrthoDB" id="442460at2759"/>
<keyword evidence="3" id="KW-0645">Protease</keyword>
<dbReference type="InterPro" id="IPR057501">
    <property type="entry name" value="DeUb_enz_PH"/>
</dbReference>
<keyword evidence="6" id="KW-0175">Coiled coil</keyword>
<keyword evidence="2" id="KW-0597">Phosphoprotein</keyword>
<sequence>MEQEMKSSFKQELRDVDTGTTALGQCDDGDGSLLFSPRPIKIETPSPRARAKQLEPEMLGLQYHSPTDPEPLATRSWVKYDESPTHGESLDDIGYTQSGGVALRLDFQDTERESSTHRKEAQSGGVSKNDEQDHLCNHHEQNHQDTRESTKEEPCEHATNDANHQSNQGNAKEKHTHKPRKRTKSLQGEDDTSIPASKPQRRSTRLAERASKEVYKTVAFPSHAPKPQKRQKRSGFSPASRDDEDVCDEEHKRLAKGQAQTRTSLLHVGPHLQQAKDKKGKGGNQKEIMKSNASNIEDASDGEQYIVQSPHQAAQQMAGSSGNTALANHEQSQVLASDDPCNSPGFRSRIAHTCRGDEQWVLQKRVPPTSANSSHSGAIARGISAWGMAPSDLETINSHGRGPEQTRMAKHSHAPSSSTAQNPEDRGSAESQEIEEVPPRRVKKSNIEPFVSLDLNTKPLQAGTDAFSPENVRKDKRSSETKTTLLKDSPTSWGSSYWKYPGSSLPSYGGPQDSSAVAVPKPGNKMKNLLLSGPKPINTLKNDPHNQSIPAKSKKFFNLTGPSDLETPPSKRQKTGVVGYRNTESDAIDLDEFEVSSSQRSREKRPSIHGKDSGSGTGSGRGSGTLDGRPTELQRLNEAVSFPSTRNKRRSNESQKKSNYAQVVEHMDSVKSDRLKKPTSLNSYDLGSYHLEDENDLISSTDDDNVLVVLHKNVKGTPLNNFDIEITPTSSHVGIDDRAAAPRIPSLRTRIDEDLEQSDRRSKYFGDGRSQGRGSKDSNSGPESYSSRTSSRTAHPDHNVHAKTFKMQNALHRHEDDSDVEMVDPKVLANDLLQARTGRSSSFEAEQPDDMLRTVSARGKASAQRALAAAHGSKQEKPFPFKSPISRTNKGTKIYEVKQLFSETNRWTTLNENHPGQMQLEYEHRRMVFYGDEKQVVLRIAIASIMKVQRAALSSKLCMQRHRESMTGAGTRLYLQLDSSGEVDRLLRNLIQIESKLEIVEEEKPRLERIFQTQLKNSSPQSLKKLSAGRSHEIDELDDEGEGCATSESASASKRIESVKAPRQKRMIDKLQPNDEEGTDELTTSPDDLHHSMRKTTDTNVVVRQKDRQLQPETFYGTSTSIKPPNIQPPGTRSSTRVAIAESKARTPARQRSPSPEKWTSVNKDWKKNWVSSIIYPPEGNKKATVDMQDIERLDDGEFLNDNLISFYLRWLEEHHLARQRPDLAKRIYFHNTFFYTSLTKGKPGQRGINYEAVQRWTAKVDLFSYDYIIVPVNESTHWYVVIICNASKLLAPSSTVDADASIAAVHLEVNNDEAVAVGTEGTAQSALDREDQVAQSTTNIEANPVVSRQIDLEMVEPPREDDVDLVSTTSKQANAIHGNNSESKQTPTKKSKRKSTGAPRKFNPDEPKIIALDSLACPRSPTCINLKDYLVAEIKNKKGIEVSPPVKMGMTAKCLPQQTNFYDCGVFLLDYIEKFLHEPDAFIRKVILGERDPDIQWRTGPEMRAHIRETILDLQEKQGAEFKRKRALKTKRRLEKMSQATSSARLANPKTDSTGALVSKDPKNKPQQTTEDDMAVDSSQLTIPLQNDILGKGKVRDSVDPQQPSKVDQRTAHGHSDAHISNGVEISNEAAHPGSIAPEIPESPLANETPNDHRDEGSFSVTRSISPGDQLRLEGQRAKTASTPESQSSVPLDEATSSRRVVRQVTISPTASVRCNISRARSSSLESVERSRFLGEPQADVDIPRSEVDTPDSLGEADDAEMLLSNREDSSAPAEPLHGKTSLNVTDDEMVPRSRLGGMRDKEDSAEADNYCDLTVEKPAERWEADKQRVSMPPMTPRKDRRGSIYVVESRPVQTEPSSNPRHGSAVKSKPPTRSHPMSRIRDSADAAIVGRHLKEQG</sequence>
<evidence type="ECO:0000256" key="1">
    <source>
        <dbReference type="ARBA" id="ARBA00005234"/>
    </source>
</evidence>
<feature type="region of interest" description="Disordered" evidence="7">
    <location>
        <begin position="1524"/>
        <end position="1617"/>
    </location>
</feature>
<evidence type="ECO:0000256" key="2">
    <source>
        <dbReference type="ARBA" id="ARBA00022553"/>
    </source>
</evidence>
<feature type="compositionally biased region" description="Polar residues" evidence="7">
    <location>
        <begin position="1539"/>
        <end position="1557"/>
    </location>
</feature>
<feature type="compositionally biased region" description="Basic residues" evidence="7">
    <location>
        <begin position="174"/>
        <end position="184"/>
    </location>
</feature>
<feature type="region of interest" description="Disordered" evidence="7">
    <location>
        <begin position="1013"/>
        <end position="1092"/>
    </location>
</feature>
<dbReference type="PANTHER" id="PTHR46896:SF3">
    <property type="entry name" value="FI06413P-RELATED"/>
    <property type="match status" value="1"/>
</dbReference>
<dbReference type="Gene3D" id="3.40.395.10">
    <property type="entry name" value="Adenoviral Proteinase, Chain A"/>
    <property type="match status" value="1"/>
</dbReference>
<feature type="region of interest" description="Disordered" evidence="7">
    <location>
        <begin position="1373"/>
        <end position="1406"/>
    </location>
</feature>
<keyword evidence="5" id="KW-0378">Hydrolase</keyword>
<dbReference type="Proteomes" id="UP000256328">
    <property type="component" value="Unassembled WGS sequence"/>
</dbReference>
<feature type="region of interest" description="Disordered" evidence="7">
    <location>
        <begin position="1142"/>
        <end position="1161"/>
    </location>
</feature>
<evidence type="ECO:0000256" key="7">
    <source>
        <dbReference type="SAM" id="MobiDB-lite"/>
    </source>
</evidence>
<organism evidence="9 10">
    <name type="scientific">Coleophoma crateriformis</name>
    <dbReference type="NCBI Taxonomy" id="565419"/>
    <lineage>
        <taxon>Eukaryota</taxon>
        <taxon>Fungi</taxon>
        <taxon>Dikarya</taxon>
        <taxon>Ascomycota</taxon>
        <taxon>Pezizomycotina</taxon>
        <taxon>Leotiomycetes</taxon>
        <taxon>Helotiales</taxon>
        <taxon>Dermateaceae</taxon>
        <taxon>Coleophoma</taxon>
    </lineage>
</organism>
<feature type="region of interest" description="Disordered" evidence="7">
    <location>
        <begin position="736"/>
        <end position="796"/>
    </location>
</feature>
<feature type="compositionally biased region" description="Polar residues" evidence="7">
    <location>
        <begin position="1853"/>
        <end position="1863"/>
    </location>
</feature>
<feature type="compositionally biased region" description="Basic residues" evidence="7">
    <location>
        <begin position="1524"/>
        <end position="1535"/>
    </location>
</feature>
<feature type="compositionally biased region" description="Basic and acidic residues" evidence="7">
    <location>
        <begin position="1816"/>
        <end position="1830"/>
    </location>
</feature>
<feature type="compositionally biased region" description="Polar residues" evidence="7">
    <location>
        <begin position="160"/>
        <end position="170"/>
    </location>
</feature>
<dbReference type="PROSITE" id="PS50600">
    <property type="entry name" value="ULP_PROTEASE"/>
    <property type="match status" value="1"/>
</dbReference>
<name>A0A3D8RWP2_9HELO</name>
<feature type="domain" description="Ubiquitin-like protease family profile" evidence="8">
    <location>
        <begin position="1184"/>
        <end position="1476"/>
    </location>
</feature>
<feature type="compositionally biased region" description="Basic and acidic residues" evidence="7">
    <location>
        <begin position="78"/>
        <end position="89"/>
    </location>
</feature>
<dbReference type="GO" id="GO:0005737">
    <property type="term" value="C:cytoplasm"/>
    <property type="evidence" value="ECO:0007669"/>
    <property type="project" value="TreeGrafter"/>
</dbReference>
<feature type="compositionally biased region" description="Basic and acidic residues" evidence="7">
    <location>
        <begin position="1054"/>
        <end position="1073"/>
    </location>
</feature>
<evidence type="ECO:0000259" key="8">
    <source>
        <dbReference type="PROSITE" id="PS50600"/>
    </source>
</evidence>
<keyword evidence="4" id="KW-0833">Ubl conjugation pathway</keyword>
<accession>A0A3D8RWP2</accession>
<comment type="caution">
    <text evidence="9">The sequence shown here is derived from an EMBL/GenBank/DDBJ whole genome shotgun (WGS) entry which is preliminary data.</text>
</comment>
<feature type="compositionally biased region" description="Basic and acidic residues" evidence="7">
    <location>
        <begin position="749"/>
        <end position="766"/>
    </location>
</feature>
<feature type="compositionally biased region" description="Basic and acidic residues" evidence="7">
    <location>
        <begin position="128"/>
        <end position="159"/>
    </location>
</feature>
<dbReference type="InterPro" id="IPR051947">
    <property type="entry name" value="Sentrin-specific_protease"/>
</dbReference>
<evidence type="ECO:0000313" key="9">
    <source>
        <dbReference type="EMBL" id="RDW78499.1"/>
    </source>
</evidence>
<keyword evidence="10" id="KW-1185">Reference proteome</keyword>
<feature type="compositionally biased region" description="Basic and acidic residues" evidence="7">
    <location>
        <begin position="205"/>
        <end position="215"/>
    </location>
</feature>
<dbReference type="SUPFAM" id="SSF54001">
    <property type="entry name" value="Cysteine proteinases"/>
    <property type="match status" value="1"/>
</dbReference>
<feature type="compositionally biased region" description="Basic and acidic residues" evidence="7">
    <location>
        <begin position="1"/>
        <end position="17"/>
    </location>
</feature>
<feature type="compositionally biased region" description="Polar residues" evidence="7">
    <location>
        <begin position="777"/>
        <end position="793"/>
    </location>
</feature>
<gene>
    <name evidence="9" type="ORF">BP5796_06351</name>
</gene>
<dbReference type="InterPro" id="IPR003653">
    <property type="entry name" value="Peptidase_C48_C"/>
</dbReference>
<dbReference type="PANTHER" id="PTHR46896">
    <property type="entry name" value="SENTRIN-SPECIFIC PROTEASE"/>
    <property type="match status" value="1"/>
</dbReference>
<feature type="compositionally biased region" description="Polar residues" evidence="7">
    <location>
        <begin position="539"/>
        <end position="550"/>
    </location>
</feature>
<evidence type="ECO:0000313" key="10">
    <source>
        <dbReference type="Proteomes" id="UP000256328"/>
    </source>
</evidence>
<feature type="compositionally biased region" description="Polar residues" evidence="7">
    <location>
        <begin position="312"/>
        <end position="335"/>
    </location>
</feature>
<feature type="compositionally biased region" description="Basic and acidic residues" evidence="7">
    <location>
        <begin position="471"/>
        <end position="480"/>
    </location>
</feature>
<protein>
    <recommendedName>
        <fullName evidence="8">Ubiquitin-like protease family profile domain-containing protein</fullName>
    </recommendedName>
</protein>
<feature type="compositionally biased region" description="Basic and acidic residues" evidence="7">
    <location>
        <begin position="600"/>
        <end position="612"/>
    </location>
</feature>
<feature type="region of interest" description="Disordered" evidence="7">
    <location>
        <begin position="1720"/>
        <end position="1899"/>
    </location>
</feature>
<dbReference type="Pfam" id="PF02902">
    <property type="entry name" value="Peptidase_C48"/>
    <property type="match status" value="1"/>
</dbReference>
<dbReference type="GO" id="GO:0005634">
    <property type="term" value="C:nucleus"/>
    <property type="evidence" value="ECO:0007669"/>
    <property type="project" value="TreeGrafter"/>
</dbReference>
<feature type="region of interest" description="Disordered" evidence="7">
    <location>
        <begin position="1"/>
        <end position="299"/>
    </location>
</feature>
<feature type="compositionally biased region" description="Basic and acidic residues" evidence="7">
    <location>
        <begin position="1608"/>
        <end position="1617"/>
    </location>
</feature>
<feature type="coiled-coil region" evidence="6">
    <location>
        <begin position="983"/>
        <end position="1010"/>
    </location>
</feature>
<evidence type="ECO:0000256" key="3">
    <source>
        <dbReference type="ARBA" id="ARBA00022670"/>
    </source>
</evidence>
<feature type="region of interest" description="Disordered" evidence="7">
    <location>
        <begin position="1634"/>
        <end position="1701"/>
    </location>
</feature>
<feature type="compositionally biased region" description="Polar residues" evidence="7">
    <location>
        <begin position="481"/>
        <end position="495"/>
    </location>
</feature>
<dbReference type="GO" id="GO:0070139">
    <property type="term" value="F:SUMO-specific endopeptidase activity"/>
    <property type="evidence" value="ECO:0007669"/>
    <property type="project" value="TreeGrafter"/>
</dbReference>